<dbReference type="Gene3D" id="3.30.450.180">
    <property type="match status" value="1"/>
</dbReference>
<protein>
    <submittedName>
        <fullName evidence="2">Helix-turn-helix transcriptional regulator</fullName>
    </submittedName>
</protein>
<dbReference type="InterPro" id="IPR010982">
    <property type="entry name" value="Lambda_DNA-bd_dom_sf"/>
</dbReference>
<dbReference type="PANTHER" id="PTHR35010:SF2">
    <property type="entry name" value="BLL4672 PROTEIN"/>
    <property type="match status" value="1"/>
</dbReference>
<accession>A0ABP4V6Q0</accession>
<comment type="caution">
    <text evidence="2">The sequence shown here is derived from an EMBL/GenBank/DDBJ whole genome shotgun (WGS) entry which is preliminary data.</text>
</comment>
<dbReference type="InterPro" id="IPR001387">
    <property type="entry name" value="Cro/C1-type_HTH"/>
</dbReference>
<dbReference type="Pfam" id="PF13560">
    <property type="entry name" value="HTH_31"/>
    <property type="match status" value="1"/>
</dbReference>
<gene>
    <name evidence="2" type="ORF">GCM10009765_78890</name>
</gene>
<evidence type="ECO:0000313" key="3">
    <source>
        <dbReference type="Proteomes" id="UP001500618"/>
    </source>
</evidence>
<dbReference type="Pfam" id="PF17765">
    <property type="entry name" value="MLTR_LBD"/>
    <property type="match status" value="1"/>
</dbReference>
<proteinExistence type="predicted"/>
<evidence type="ECO:0000259" key="1">
    <source>
        <dbReference type="SMART" id="SM00530"/>
    </source>
</evidence>
<sequence>MTEAIADAGRARRLELAAFLRSRRERISPEQVGLPPVGRRRTPGLRREEVAQLAGVGVTWYTWLEQGRDIHASDQVLEAIGRTLRFDRHERAHLFRLAGLPDPDGTSGCDTIPRDMQLILDQLRPFPATIVNARNDILAYNRVYGTWIIDLDALPYDERNTLWLAFTHPAWRATIVNWEDAAARMVGQYRASMADHMAEPAWKCLVNRLQEASPEFAAVWDRHDVTWQGSRTKQVLHPEHGVLDVDYSQLWLDRRLGTRLLAYAPATEETRLKLAKLDANAD</sequence>
<reference evidence="3" key="1">
    <citation type="journal article" date="2019" name="Int. J. Syst. Evol. Microbiol.">
        <title>The Global Catalogue of Microorganisms (GCM) 10K type strain sequencing project: providing services to taxonomists for standard genome sequencing and annotation.</title>
        <authorList>
            <consortium name="The Broad Institute Genomics Platform"/>
            <consortium name="The Broad Institute Genome Sequencing Center for Infectious Disease"/>
            <person name="Wu L."/>
            <person name="Ma J."/>
        </authorList>
    </citation>
    <scope>NUCLEOTIDE SEQUENCE [LARGE SCALE GENOMIC DNA]</scope>
    <source>
        <strain evidence="3">JCM 14718</strain>
    </source>
</reference>
<dbReference type="SMART" id="SM00530">
    <property type="entry name" value="HTH_XRE"/>
    <property type="match status" value="1"/>
</dbReference>
<feature type="domain" description="HTH cro/C1-type" evidence="1">
    <location>
        <begin position="19"/>
        <end position="91"/>
    </location>
</feature>
<dbReference type="PANTHER" id="PTHR35010">
    <property type="entry name" value="BLL4672 PROTEIN-RELATED"/>
    <property type="match status" value="1"/>
</dbReference>
<evidence type="ECO:0000313" key="2">
    <source>
        <dbReference type="EMBL" id="GAA1718666.1"/>
    </source>
</evidence>
<dbReference type="CDD" id="cd00093">
    <property type="entry name" value="HTH_XRE"/>
    <property type="match status" value="1"/>
</dbReference>
<dbReference type="Proteomes" id="UP001500618">
    <property type="component" value="Unassembled WGS sequence"/>
</dbReference>
<name>A0ABP4V6Q0_9ACTN</name>
<organism evidence="2 3">
    <name type="scientific">Fodinicola feengrottensis</name>
    <dbReference type="NCBI Taxonomy" id="435914"/>
    <lineage>
        <taxon>Bacteria</taxon>
        <taxon>Bacillati</taxon>
        <taxon>Actinomycetota</taxon>
        <taxon>Actinomycetes</taxon>
        <taxon>Mycobacteriales</taxon>
        <taxon>Fodinicola</taxon>
    </lineage>
</organism>
<dbReference type="RefSeq" id="WP_344315100.1">
    <property type="nucleotide sequence ID" value="NZ_BAAANY010000042.1"/>
</dbReference>
<keyword evidence="3" id="KW-1185">Reference proteome</keyword>
<dbReference type="EMBL" id="BAAANY010000042">
    <property type="protein sequence ID" value="GAA1718666.1"/>
    <property type="molecule type" value="Genomic_DNA"/>
</dbReference>
<dbReference type="InterPro" id="IPR041413">
    <property type="entry name" value="MLTR_LBD"/>
</dbReference>
<dbReference type="Gene3D" id="1.10.260.40">
    <property type="entry name" value="lambda repressor-like DNA-binding domains"/>
    <property type="match status" value="1"/>
</dbReference>